<sequence length="45" mass="4860">MARPLHFQTNASILVNLARIRRATQQTLAHFDPGGTAPARTDASS</sequence>
<gene>
    <name evidence="1" type="ORF">LJ655_11970</name>
</gene>
<dbReference type="Proteomes" id="UP001430614">
    <property type="component" value="Unassembled WGS sequence"/>
</dbReference>
<reference evidence="1 2" key="1">
    <citation type="submission" date="2021-11" db="EMBL/GenBank/DDBJ databases">
        <authorList>
            <person name="Oh E.-T."/>
            <person name="Kim S.-B."/>
        </authorList>
    </citation>
    <scope>NUCLEOTIDE SEQUENCE [LARGE SCALE GENOMIC DNA]</scope>
    <source>
        <strain evidence="1 2">MMS20-SJTN17</strain>
    </source>
</reference>
<organism evidence="1 2">
    <name type="scientific">Paraburkholderia translucens</name>
    <dbReference type="NCBI Taxonomy" id="2886945"/>
    <lineage>
        <taxon>Bacteria</taxon>
        <taxon>Pseudomonadati</taxon>
        <taxon>Pseudomonadota</taxon>
        <taxon>Betaproteobacteria</taxon>
        <taxon>Burkholderiales</taxon>
        <taxon>Burkholderiaceae</taxon>
        <taxon>Paraburkholderia</taxon>
    </lineage>
</organism>
<comment type="caution">
    <text evidence="1">The sequence shown here is derived from an EMBL/GenBank/DDBJ whole genome shotgun (WGS) entry which is preliminary data.</text>
</comment>
<accession>A0ABS8KD03</accession>
<keyword evidence="2" id="KW-1185">Reference proteome</keyword>
<protein>
    <submittedName>
        <fullName evidence="1">Uncharacterized protein</fullName>
    </submittedName>
</protein>
<name>A0ABS8KD03_9BURK</name>
<evidence type="ECO:0000313" key="2">
    <source>
        <dbReference type="Proteomes" id="UP001430614"/>
    </source>
</evidence>
<evidence type="ECO:0000313" key="1">
    <source>
        <dbReference type="EMBL" id="MCC8402598.1"/>
    </source>
</evidence>
<proteinExistence type="predicted"/>
<dbReference type="RefSeq" id="WP_230561448.1">
    <property type="nucleotide sequence ID" value="NZ_JAJITC010000005.1"/>
</dbReference>
<dbReference type="EMBL" id="JAJITC010000005">
    <property type="protein sequence ID" value="MCC8402598.1"/>
    <property type="molecule type" value="Genomic_DNA"/>
</dbReference>